<dbReference type="AlphaFoldDB" id="A0A9D4R3R3"/>
<reference evidence="2" key="1">
    <citation type="journal article" date="2019" name="bioRxiv">
        <title>The Genome of the Zebra Mussel, Dreissena polymorpha: A Resource for Invasive Species Research.</title>
        <authorList>
            <person name="McCartney M.A."/>
            <person name="Auch B."/>
            <person name="Kono T."/>
            <person name="Mallez S."/>
            <person name="Zhang Y."/>
            <person name="Obille A."/>
            <person name="Becker A."/>
            <person name="Abrahante J.E."/>
            <person name="Garbe J."/>
            <person name="Badalamenti J.P."/>
            <person name="Herman A."/>
            <person name="Mangelson H."/>
            <person name="Liachko I."/>
            <person name="Sullivan S."/>
            <person name="Sone E.D."/>
            <person name="Koren S."/>
            <person name="Silverstein K.A.T."/>
            <person name="Beckman K.B."/>
            <person name="Gohl D.M."/>
        </authorList>
    </citation>
    <scope>NUCLEOTIDE SEQUENCE</scope>
    <source>
        <strain evidence="2">Duluth1</strain>
        <tissue evidence="2">Whole animal</tissue>
    </source>
</reference>
<dbReference type="EMBL" id="JAIWYP010000003">
    <property type="protein sequence ID" value="KAH3853996.1"/>
    <property type="molecule type" value="Genomic_DNA"/>
</dbReference>
<protein>
    <submittedName>
        <fullName evidence="2">Uncharacterized protein</fullName>
    </submittedName>
</protein>
<evidence type="ECO:0000313" key="2">
    <source>
        <dbReference type="EMBL" id="KAH3853996.1"/>
    </source>
</evidence>
<reference evidence="2" key="2">
    <citation type="submission" date="2020-11" db="EMBL/GenBank/DDBJ databases">
        <authorList>
            <person name="McCartney M.A."/>
            <person name="Auch B."/>
            <person name="Kono T."/>
            <person name="Mallez S."/>
            <person name="Becker A."/>
            <person name="Gohl D.M."/>
            <person name="Silverstein K.A.T."/>
            <person name="Koren S."/>
            <person name="Bechman K.B."/>
            <person name="Herman A."/>
            <person name="Abrahante J.E."/>
            <person name="Garbe J."/>
        </authorList>
    </citation>
    <scope>NUCLEOTIDE SEQUENCE</scope>
    <source>
        <strain evidence="2">Duluth1</strain>
        <tissue evidence="2">Whole animal</tissue>
    </source>
</reference>
<sequence>MGSLSISYHSSRILLSQWYPELSSRLCAVGTSLPMSSLVLPLSLLEMVSRQSANTDSNPPDLSPPSYSGG</sequence>
<feature type="region of interest" description="Disordered" evidence="1">
    <location>
        <begin position="51"/>
        <end position="70"/>
    </location>
</feature>
<feature type="compositionally biased region" description="Polar residues" evidence="1">
    <location>
        <begin position="51"/>
        <end position="60"/>
    </location>
</feature>
<keyword evidence="3" id="KW-1185">Reference proteome</keyword>
<proteinExistence type="predicted"/>
<evidence type="ECO:0000256" key="1">
    <source>
        <dbReference type="SAM" id="MobiDB-lite"/>
    </source>
</evidence>
<accession>A0A9D4R3R3</accession>
<gene>
    <name evidence="2" type="ORF">DPMN_096535</name>
</gene>
<evidence type="ECO:0000313" key="3">
    <source>
        <dbReference type="Proteomes" id="UP000828390"/>
    </source>
</evidence>
<organism evidence="2 3">
    <name type="scientific">Dreissena polymorpha</name>
    <name type="common">Zebra mussel</name>
    <name type="synonym">Mytilus polymorpha</name>
    <dbReference type="NCBI Taxonomy" id="45954"/>
    <lineage>
        <taxon>Eukaryota</taxon>
        <taxon>Metazoa</taxon>
        <taxon>Spiralia</taxon>
        <taxon>Lophotrochozoa</taxon>
        <taxon>Mollusca</taxon>
        <taxon>Bivalvia</taxon>
        <taxon>Autobranchia</taxon>
        <taxon>Heteroconchia</taxon>
        <taxon>Euheterodonta</taxon>
        <taxon>Imparidentia</taxon>
        <taxon>Neoheterodontei</taxon>
        <taxon>Myida</taxon>
        <taxon>Dreissenoidea</taxon>
        <taxon>Dreissenidae</taxon>
        <taxon>Dreissena</taxon>
    </lineage>
</organism>
<name>A0A9D4R3R3_DREPO</name>
<dbReference type="Proteomes" id="UP000828390">
    <property type="component" value="Unassembled WGS sequence"/>
</dbReference>
<comment type="caution">
    <text evidence="2">The sequence shown here is derived from an EMBL/GenBank/DDBJ whole genome shotgun (WGS) entry which is preliminary data.</text>
</comment>